<dbReference type="EMBL" id="CP036422">
    <property type="protein sequence ID" value="QFU74478.1"/>
    <property type="molecule type" value="Genomic_DNA"/>
</dbReference>
<evidence type="ECO:0000313" key="2">
    <source>
        <dbReference type="Proteomes" id="UP000326287"/>
    </source>
</evidence>
<gene>
    <name evidence="1" type="ORF">EY643_01740</name>
</gene>
<accession>A0A5P9NHH8</accession>
<dbReference type="KEGG" id="halc:EY643_01740"/>
<name>A0A5P9NHH8_9GAMM</name>
<sequence length="352" mass="40343">MVKRGILYPLAYEPTILDNCRAAIDSGATSTGTSTIHGLLPIWMREPHNALAYEMLDEARDVPLGRIPYHGKAVGSEGIFRFIKQQQEEHSPKTTILCGEVFSNFSPNRSDLIQRLSNHFPDHEVTINCTLRRPDEYIVSWYGQRLKFGHRLKPLRKRALQSHFFRTIHFNYKLLLSSWLSELPDANFQINSYKSVLNSGGAISHFIKQNDLGIAAPKERNYQANISIPHSCYEILRRGNHDLSEPNRIKLKRAILQLEKASISLPSNVELLGPKNRGMLFSRFQHIHDYLCEITGKDSFFADIDEALEIQETPEQLADQTAKTALLGQMKHSYKSKELRTFIQNLQSDWNI</sequence>
<dbReference type="OrthoDB" id="547265at2"/>
<dbReference type="AlphaFoldDB" id="A0A5P9NHH8"/>
<keyword evidence="2" id="KW-1185">Reference proteome</keyword>
<evidence type="ECO:0000313" key="1">
    <source>
        <dbReference type="EMBL" id="QFU74478.1"/>
    </source>
</evidence>
<reference evidence="1 2" key="1">
    <citation type="submission" date="2019-02" db="EMBL/GenBank/DDBJ databases">
        <authorList>
            <person name="Li S.-H."/>
        </authorList>
    </citation>
    <scope>NUCLEOTIDE SEQUENCE [LARGE SCALE GENOMIC DNA]</scope>
    <source>
        <strain evidence="1 2">IMCC14385</strain>
    </source>
</reference>
<dbReference type="Proteomes" id="UP000326287">
    <property type="component" value="Chromosome"/>
</dbReference>
<organism evidence="1 2">
    <name type="scientific">Halioglobus maricola</name>
    <dbReference type="NCBI Taxonomy" id="2601894"/>
    <lineage>
        <taxon>Bacteria</taxon>
        <taxon>Pseudomonadati</taxon>
        <taxon>Pseudomonadota</taxon>
        <taxon>Gammaproteobacteria</taxon>
        <taxon>Cellvibrionales</taxon>
        <taxon>Halieaceae</taxon>
        <taxon>Halioglobus</taxon>
    </lineage>
</organism>
<proteinExistence type="predicted"/>
<protein>
    <submittedName>
        <fullName evidence="1">Uncharacterized protein</fullName>
    </submittedName>
</protein>